<protein>
    <submittedName>
        <fullName evidence="7">Methyl-accepting chemotaxis protein</fullName>
    </submittedName>
</protein>
<dbReference type="SMART" id="SM00304">
    <property type="entry name" value="HAMP"/>
    <property type="match status" value="2"/>
</dbReference>
<keyword evidence="8" id="KW-1185">Reference proteome</keyword>
<feature type="domain" description="Methyl-accepting transducer" evidence="5">
    <location>
        <begin position="267"/>
        <end position="503"/>
    </location>
</feature>
<dbReference type="EMBL" id="CP071060">
    <property type="protein sequence ID" value="QSI75678.1"/>
    <property type="molecule type" value="Genomic_DNA"/>
</dbReference>
<accession>A0ABX7M3D8</accession>
<evidence type="ECO:0000256" key="3">
    <source>
        <dbReference type="PROSITE-ProRule" id="PRU00284"/>
    </source>
</evidence>
<dbReference type="Proteomes" id="UP000663570">
    <property type="component" value="Chromosome"/>
</dbReference>
<evidence type="ECO:0000259" key="6">
    <source>
        <dbReference type="PROSITE" id="PS50885"/>
    </source>
</evidence>
<dbReference type="RefSeq" id="WP_206253479.1">
    <property type="nucleotide sequence ID" value="NZ_CP071060.1"/>
</dbReference>
<evidence type="ECO:0000256" key="1">
    <source>
        <dbReference type="ARBA" id="ARBA00023224"/>
    </source>
</evidence>
<reference evidence="7 8" key="1">
    <citation type="submission" date="2021-02" db="EMBL/GenBank/DDBJ databases">
        <title>Niveibacterium changnyeongensis HC41.</title>
        <authorList>
            <person name="Kang M."/>
        </authorList>
    </citation>
    <scope>NUCLEOTIDE SEQUENCE [LARGE SCALE GENOMIC DNA]</scope>
    <source>
        <strain evidence="7 8">HC41</strain>
    </source>
</reference>
<dbReference type="PROSITE" id="PS50885">
    <property type="entry name" value="HAMP"/>
    <property type="match status" value="1"/>
</dbReference>
<dbReference type="Pfam" id="PF12729">
    <property type="entry name" value="4HB_MCP_1"/>
    <property type="match status" value="1"/>
</dbReference>
<sequence>MKLTIAGRLWLMVGVAVLALLVVGLNGVRVASQLSAALDDVNDNILPSYSVLQEATNATLRLRLRTLQHIIAPDQQKRDEMGKLVDQSLAEVDKQLKAYEKLISDATDKQLLAADAEAFAGYATAVKEVVAVSNKGDAAAATNLALTSARDAGNKLVAALAKHVDYNTKLAADGRAAAASMQKTGLAIAWGLAIGCSIIVALLGAALVRRIGRALSGVEHTVTQIDRDLDFTLRVPGAGQDEVGRTAVAVNRLLEKLQSSLASISQSASAVASSASEMAITSDQVATAAAAESESAASMAAAVEELTVSINHVGERAGDASAHSAESGRLAADGVQIIAQTVGDIDEIARKVDEAATRINTLESQSHDITKIVLVIKEVADQTNLLALNAAIEAARAGEQGRGFAVVADEVRKLAERTAQSTQEITRTVDAMREGAREAAGSMAGAVDTVAASVERARVASAAIEQIGTSSGQAVAMVQEISSAIREQSTASTSIAQSVERVAQMADESAAAAAGSADTARNLDTIARSMQETVARYRV</sequence>
<evidence type="ECO:0000313" key="7">
    <source>
        <dbReference type="EMBL" id="QSI75678.1"/>
    </source>
</evidence>
<organism evidence="7 8">
    <name type="scientific">Niveibacterium microcysteis</name>
    <dbReference type="NCBI Taxonomy" id="2811415"/>
    <lineage>
        <taxon>Bacteria</taxon>
        <taxon>Pseudomonadati</taxon>
        <taxon>Pseudomonadota</taxon>
        <taxon>Betaproteobacteria</taxon>
        <taxon>Rhodocyclales</taxon>
        <taxon>Rhodocyclaceae</taxon>
        <taxon>Niveibacterium</taxon>
    </lineage>
</organism>
<gene>
    <name evidence="7" type="ORF">JY500_14390</name>
</gene>
<dbReference type="InterPro" id="IPR004089">
    <property type="entry name" value="MCPsignal_dom"/>
</dbReference>
<dbReference type="PROSITE" id="PS50111">
    <property type="entry name" value="CHEMOTAXIS_TRANSDUC_2"/>
    <property type="match status" value="1"/>
</dbReference>
<evidence type="ECO:0000259" key="5">
    <source>
        <dbReference type="PROSITE" id="PS50111"/>
    </source>
</evidence>
<comment type="similarity">
    <text evidence="2">Belongs to the methyl-accepting chemotaxis (MCP) protein family.</text>
</comment>
<evidence type="ECO:0000256" key="2">
    <source>
        <dbReference type="ARBA" id="ARBA00029447"/>
    </source>
</evidence>
<dbReference type="InterPro" id="IPR024478">
    <property type="entry name" value="HlyB_4HB_MCP"/>
</dbReference>
<dbReference type="InterPro" id="IPR003660">
    <property type="entry name" value="HAMP_dom"/>
</dbReference>
<dbReference type="PANTHER" id="PTHR32089">
    <property type="entry name" value="METHYL-ACCEPTING CHEMOTAXIS PROTEIN MCPB"/>
    <property type="match status" value="1"/>
</dbReference>
<evidence type="ECO:0000256" key="4">
    <source>
        <dbReference type="SAM" id="Phobius"/>
    </source>
</evidence>
<keyword evidence="4" id="KW-0472">Membrane</keyword>
<feature type="domain" description="HAMP" evidence="6">
    <location>
        <begin position="209"/>
        <end position="262"/>
    </location>
</feature>
<keyword evidence="4" id="KW-1133">Transmembrane helix</keyword>
<dbReference type="CDD" id="cd11386">
    <property type="entry name" value="MCP_signal"/>
    <property type="match status" value="1"/>
</dbReference>
<dbReference type="Pfam" id="PF00672">
    <property type="entry name" value="HAMP"/>
    <property type="match status" value="1"/>
</dbReference>
<dbReference type="Gene3D" id="1.10.287.950">
    <property type="entry name" value="Methyl-accepting chemotaxis protein"/>
    <property type="match status" value="1"/>
</dbReference>
<feature type="transmembrane region" description="Helical" evidence="4">
    <location>
        <begin position="187"/>
        <end position="208"/>
    </location>
</feature>
<dbReference type="SMART" id="SM00283">
    <property type="entry name" value="MA"/>
    <property type="match status" value="1"/>
</dbReference>
<evidence type="ECO:0000313" key="8">
    <source>
        <dbReference type="Proteomes" id="UP000663570"/>
    </source>
</evidence>
<dbReference type="SUPFAM" id="SSF58104">
    <property type="entry name" value="Methyl-accepting chemotaxis protein (MCP) signaling domain"/>
    <property type="match status" value="1"/>
</dbReference>
<name>A0ABX7M3D8_9RHOO</name>
<dbReference type="Pfam" id="PF00015">
    <property type="entry name" value="MCPsignal"/>
    <property type="match status" value="1"/>
</dbReference>
<keyword evidence="1 3" id="KW-0807">Transducer</keyword>
<proteinExistence type="inferred from homology"/>
<keyword evidence="4" id="KW-0812">Transmembrane</keyword>
<dbReference type="PANTHER" id="PTHR32089:SF112">
    <property type="entry name" value="LYSOZYME-LIKE PROTEIN-RELATED"/>
    <property type="match status" value="1"/>
</dbReference>